<evidence type="ECO:0000313" key="8">
    <source>
        <dbReference type="EMBL" id="GMI12699.1"/>
    </source>
</evidence>
<feature type="region of interest" description="Disordered" evidence="6">
    <location>
        <begin position="1"/>
        <end position="25"/>
    </location>
</feature>
<evidence type="ECO:0000256" key="1">
    <source>
        <dbReference type="ARBA" id="ARBA00007963"/>
    </source>
</evidence>
<dbReference type="GO" id="GO:0046872">
    <property type="term" value="F:metal ion binding"/>
    <property type="evidence" value="ECO:0007669"/>
    <property type="project" value="UniProtKB-KW"/>
</dbReference>
<evidence type="ECO:0000256" key="2">
    <source>
        <dbReference type="ARBA" id="ARBA00022694"/>
    </source>
</evidence>
<dbReference type="Pfam" id="PF01951">
    <property type="entry name" value="Archease"/>
    <property type="match status" value="1"/>
</dbReference>
<feature type="domain" description="Archease" evidence="7">
    <location>
        <begin position="29"/>
        <end position="170"/>
    </location>
</feature>
<keyword evidence="3" id="KW-0479">Metal-binding</keyword>
<dbReference type="Proteomes" id="UP001165082">
    <property type="component" value="Unassembled WGS sequence"/>
</dbReference>
<reference evidence="8" key="1">
    <citation type="submission" date="2022-07" db="EMBL/GenBank/DDBJ databases">
        <title>Genome analysis of Parmales, a sister group of diatoms, reveals the evolutionary specialization of diatoms from phago-mixotrophs to photoautotrophs.</title>
        <authorList>
            <person name="Ban H."/>
            <person name="Sato S."/>
            <person name="Yoshikawa S."/>
            <person name="Kazumasa Y."/>
            <person name="Nakamura Y."/>
            <person name="Ichinomiya M."/>
            <person name="Saitoh K."/>
            <person name="Sato N."/>
            <person name="Blanc-Mathieu R."/>
            <person name="Endo H."/>
            <person name="Kuwata A."/>
            <person name="Ogata H."/>
        </authorList>
    </citation>
    <scope>NUCLEOTIDE SEQUENCE</scope>
</reference>
<dbReference type="FunFam" id="3.55.10.10:FF:000002">
    <property type="entry name" value="Archease, putative"/>
    <property type="match status" value="1"/>
</dbReference>
<dbReference type="OrthoDB" id="2190767at2759"/>
<gene>
    <name evidence="8" type="ORF">TrRE_jg11451</name>
</gene>
<dbReference type="PANTHER" id="PTHR12682:SF11">
    <property type="entry name" value="PROTEIN ARCHEASE"/>
    <property type="match status" value="1"/>
</dbReference>
<keyword evidence="9" id="KW-1185">Reference proteome</keyword>
<evidence type="ECO:0000313" key="9">
    <source>
        <dbReference type="Proteomes" id="UP001165082"/>
    </source>
</evidence>
<feature type="compositionally biased region" description="Polar residues" evidence="6">
    <location>
        <begin position="1"/>
        <end position="23"/>
    </location>
</feature>
<accession>A0A9W7FHU3</accession>
<dbReference type="InterPro" id="IPR023572">
    <property type="entry name" value="Archease_dom"/>
</dbReference>
<evidence type="ECO:0000259" key="7">
    <source>
        <dbReference type="Pfam" id="PF01951"/>
    </source>
</evidence>
<dbReference type="AlphaFoldDB" id="A0A9W7FHU3"/>
<dbReference type="InterPro" id="IPR036820">
    <property type="entry name" value="Archease_dom_sf"/>
</dbReference>
<dbReference type="EMBL" id="BRXZ01000493">
    <property type="protein sequence ID" value="GMI12699.1"/>
    <property type="molecule type" value="Genomic_DNA"/>
</dbReference>
<evidence type="ECO:0000256" key="4">
    <source>
        <dbReference type="ARBA" id="ARBA00022837"/>
    </source>
</evidence>
<comment type="similarity">
    <text evidence="1">Belongs to the archease family.</text>
</comment>
<protein>
    <recommendedName>
        <fullName evidence="5">Protein archease-like</fullName>
    </recommendedName>
</protein>
<evidence type="ECO:0000256" key="3">
    <source>
        <dbReference type="ARBA" id="ARBA00022723"/>
    </source>
</evidence>
<dbReference type="SUPFAM" id="SSF69819">
    <property type="entry name" value="MTH1598-like"/>
    <property type="match status" value="1"/>
</dbReference>
<sequence length="170" mass="18993">MGIVDQQSLESDRLQSLQASSGSAKPGNYEYLPHTADIQLHSWGADLPEALGDLAKAMFGYMTDLNLVHAGEGPQGGGREISVEGHDLHTMVFAFLDEWLYRFHDEGFVGKEIEVYDLDEVKGRCKTRGVGEVFDMKKHKQGTEVKAITYSNMQVIKTDKRVDVYVIIDI</sequence>
<dbReference type="GO" id="GO:0072669">
    <property type="term" value="C:tRNA-splicing ligase complex"/>
    <property type="evidence" value="ECO:0007669"/>
    <property type="project" value="TreeGrafter"/>
</dbReference>
<dbReference type="InterPro" id="IPR002804">
    <property type="entry name" value="Archease"/>
</dbReference>
<proteinExistence type="inferred from homology"/>
<dbReference type="Gene3D" id="3.55.10.10">
    <property type="entry name" value="Archease domain"/>
    <property type="match status" value="1"/>
</dbReference>
<keyword evidence="4" id="KW-0106">Calcium</keyword>
<comment type="caution">
    <text evidence="8">The sequence shown here is derived from an EMBL/GenBank/DDBJ whole genome shotgun (WGS) entry which is preliminary data.</text>
</comment>
<name>A0A9W7FHU3_9STRA</name>
<evidence type="ECO:0000256" key="5">
    <source>
        <dbReference type="ARBA" id="ARBA00071898"/>
    </source>
</evidence>
<keyword evidence="2" id="KW-0819">tRNA processing</keyword>
<dbReference type="PANTHER" id="PTHR12682">
    <property type="entry name" value="ARCHEASE"/>
    <property type="match status" value="1"/>
</dbReference>
<organism evidence="8 9">
    <name type="scientific">Triparma retinervis</name>
    <dbReference type="NCBI Taxonomy" id="2557542"/>
    <lineage>
        <taxon>Eukaryota</taxon>
        <taxon>Sar</taxon>
        <taxon>Stramenopiles</taxon>
        <taxon>Ochrophyta</taxon>
        <taxon>Bolidophyceae</taxon>
        <taxon>Parmales</taxon>
        <taxon>Triparmaceae</taxon>
        <taxon>Triparma</taxon>
    </lineage>
</organism>
<evidence type="ECO:0000256" key="6">
    <source>
        <dbReference type="SAM" id="MobiDB-lite"/>
    </source>
</evidence>
<dbReference type="GO" id="GO:0006388">
    <property type="term" value="P:tRNA splicing, via endonucleolytic cleavage and ligation"/>
    <property type="evidence" value="ECO:0007669"/>
    <property type="project" value="TreeGrafter"/>
</dbReference>